<dbReference type="EMBL" id="MDYM01000005">
    <property type="protein sequence ID" value="OQD66081.1"/>
    <property type="molecule type" value="Genomic_DNA"/>
</dbReference>
<organism evidence="1 2">
    <name type="scientific">Penicillium polonicum</name>
    <dbReference type="NCBI Taxonomy" id="60169"/>
    <lineage>
        <taxon>Eukaryota</taxon>
        <taxon>Fungi</taxon>
        <taxon>Dikarya</taxon>
        <taxon>Ascomycota</taxon>
        <taxon>Pezizomycotina</taxon>
        <taxon>Eurotiomycetes</taxon>
        <taxon>Eurotiomycetidae</taxon>
        <taxon>Eurotiales</taxon>
        <taxon>Aspergillaceae</taxon>
        <taxon>Penicillium</taxon>
    </lineage>
</organism>
<keyword evidence="2" id="KW-1185">Reference proteome</keyword>
<comment type="caution">
    <text evidence="1">The sequence shown here is derived from an EMBL/GenBank/DDBJ whole genome shotgun (WGS) entry which is preliminary data.</text>
</comment>
<protein>
    <submittedName>
        <fullName evidence="1">Uncharacterized protein</fullName>
    </submittedName>
</protein>
<evidence type="ECO:0000313" key="2">
    <source>
        <dbReference type="Proteomes" id="UP000191408"/>
    </source>
</evidence>
<evidence type="ECO:0000313" key="1">
    <source>
        <dbReference type="EMBL" id="OQD66081.1"/>
    </source>
</evidence>
<accession>A0A1V6NMX0</accession>
<sequence>MAEMARTTLCMACISLVRR</sequence>
<name>A0A1V6NMX0_PENPO</name>
<proteinExistence type="predicted"/>
<reference evidence="2" key="1">
    <citation type="journal article" date="2017" name="Nat. Microbiol.">
        <title>Global analysis of biosynthetic gene clusters reveals vast potential of secondary metabolite production in Penicillium species.</title>
        <authorList>
            <person name="Nielsen J.C."/>
            <person name="Grijseels S."/>
            <person name="Prigent S."/>
            <person name="Ji B."/>
            <person name="Dainat J."/>
            <person name="Nielsen K.F."/>
            <person name="Frisvad J.C."/>
            <person name="Workman M."/>
            <person name="Nielsen J."/>
        </authorList>
    </citation>
    <scope>NUCLEOTIDE SEQUENCE [LARGE SCALE GENOMIC DNA]</scope>
    <source>
        <strain evidence="2">IBT 4502</strain>
    </source>
</reference>
<dbReference type="AlphaFoldDB" id="A0A1V6NMX0"/>
<dbReference type="Proteomes" id="UP000191408">
    <property type="component" value="Unassembled WGS sequence"/>
</dbReference>
<gene>
    <name evidence="1" type="ORF">PENPOL_c005G10225</name>
</gene>